<proteinExistence type="predicted"/>
<dbReference type="AlphaFoldDB" id="A0A0K8WII0"/>
<protein>
    <submittedName>
        <fullName evidence="2">Uncharacterized protein</fullName>
    </submittedName>
</protein>
<feature type="transmembrane region" description="Helical" evidence="1">
    <location>
        <begin position="170"/>
        <end position="189"/>
    </location>
</feature>
<name>A0A0K8WII0_BACLA</name>
<organism evidence="2">
    <name type="scientific">Bactrocera latifrons</name>
    <name type="common">Malaysian fruit fly</name>
    <name type="synonym">Chaetodacus latifrons</name>
    <dbReference type="NCBI Taxonomy" id="174628"/>
    <lineage>
        <taxon>Eukaryota</taxon>
        <taxon>Metazoa</taxon>
        <taxon>Ecdysozoa</taxon>
        <taxon>Arthropoda</taxon>
        <taxon>Hexapoda</taxon>
        <taxon>Insecta</taxon>
        <taxon>Pterygota</taxon>
        <taxon>Neoptera</taxon>
        <taxon>Endopterygota</taxon>
        <taxon>Diptera</taxon>
        <taxon>Brachycera</taxon>
        <taxon>Muscomorpha</taxon>
        <taxon>Tephritoidea</taxon>
        <taxon>Tephritidae</taxon>
        <taxon>Bactrocera</taxon>
        <taxon>Bactrocera</taxon>
    </lineage>
</organism>
<keyword evidence="1" id="KW-0812">Transmembrane</keyword>
<gene>
    <name evidence="2" type="ORF">c4_g1_i3</name>
</gene>
<sequence length="199" mass="22375">MTEPSYMDTEITHVMKKLENNNSECAKSVPEIHVVEEVANEGGRECLEMEGGSENITHTPVRKNFEIPPPPPPTPVHDRISTKCTEDIKHNSVLQFKIMQEAKDAIKILEDDCGVVIQSGMNDNCAEEEISGDISNNDTLALENTRKLVTDREDDGRASSKVSTYIRVSTIKFILFAKCCVIFLSYLRINDNKFRIVSK</sequence>
<keyword evidence="1" id="KW-0472">Membrane</keyword>
<evidence type="ECO:0000313" key="2">
    <source>
        <dbReference type="EMBL" id="JAI50958.1"/>
    </source>
</evidence>
<evidence type="ECO:0000256" key="1">
    <source>
        <dbReference type="SAM" id="Phobius"/>
    </source>
</evidence>
<reference evidence="2" key="1">
    <citation type="submission" date="2015-06" db="EMBL/GenBank/DDBJ databases">
        <authorList>
            <person name="Hoefler B.C."/>
            <person name="Straight P.D."/>
        </authorList>
    </citation>
    <scope>NUCLEOTIDE SEQUENCE</scope>
</reference>
<dbReference type="EMBL" id="GDHF01001356">
    <property type="protein sequence ID" value="JAI50958.1"/>
    <property type="molecule type" value="Transcribed_RNA"/>
</dbReference>
<dbReference type="OrthoDB" id="8916892at2759"/>
<keyword evidence="1" id="KW-1133">Transmembrane helix</keyword>
<accession>A0A0K8WII0</accession>